<comment type="caution">
    <text evidence="2">The sequence shown here is derived from an EMBL/GenBank/DDBJ whole genome shotgun (WGS) entry which is preliminary data.</text>
</comment>
<organism evidence="2 3">
    <name type="scientific">Eubacterium callanderi</name>
    <dbReference type="NCBI Taxonomy" id="53442"/>
    <lineage>
        <taxon>Bacteria</taxon>
        <taxon>Bacillati</taxon>
        <taxon>Bacillota</taxon>
        <taxon>Clostridia</taxon>
        <taxon>Eubacteriales</taxon>
        <taxon>Eubacteriaceae</taxon>
        <taxon>Eubacterium</taxon>
    </lineage>
</organism>
<dbReference type="Proteomes" id="UP000184012">
    <property type="component" value="Unassembled WGS sequence"/>
</dbReference>
<dbReference type="EMBL" id="FRBP01000004">
    <property type="protein sequence ID" value="SHL36210.1"/>
    <property type="molecule type" value="Genomic_DNA"/>
</dbReference>
<sequence>MKAKLKDKRLLLTAVFFCALAAMFLWSTEVKAAGETGDFTVTGGTLGTDYSYDSTSGVLTVNGGANLTIKNTNPGTATGNRIVVAGNASITLSGVNIEVSGGSSSCAFNIQTSASVNLTLSGENTLKNRYGGGLFVPEGAALTIGGTAGKDSLTATSGSVGAGIGFGNYDSCGKITITGGSVKATGVMGIGGWGDKGDQTVEIKGGEVEANSIGGGSTAVAISGGTVTTSENISSSGLMTISSGTVKVGKNINSGTGTVTITGGTVTTGENIGGTGSVTVSGGTVDTHNITANTLAVTNGKVTAETGIKGGTLNVSGGTLTASGENEKAAINSDVTISGGSVTANGGSTAAGIGGNNGEAGKNVTISGGMVIATGGTGNGLSGAGIGGGNKEAGGKVTISGGKVVAKGGDYAAGIGGGRDGKGADVIITGGSVKASSIGGGGAYGGAGGGSLTDGKGNSVTLKTFTLQDSSGSPVTDTAIDAFTIPTYGIKDVRTDTEGKLYFYLPNSITDGTPVTVTADSTGYEGSVSGSATLKPFAGDIDLSQGSGNLYIWGDGYMRGGSANESAKKTYTGDYTLTGGTAESATANTVTVMGDYNGNPVSGTEKTITLNGVNIDVNSQSYACAFSIQAGTGAGTGADVNLMLSGGNTLKSGSFAAGLGVPEGASVTIDSVPDTGRLTATGADAAAGIGGGNNKAGGTVTINGGIIDAIAVSRQGTGGGAGIGGGASGAGGDITINGGKVTAAGCNSAAGIGGGYRGAGGAVTINGGSVVAKGDGAGIGTGDQYTSSDFGTVTISGGTVTATGGDSAAGIGGGYQVSGEDVKITGGSIAAMGGSGAEAIGHGTNGSGSGTLTDGSGNDVYLNTLTVGEGGQSMEIAVENEVTIDGATNYGTTDVTTMDGGKLYFYLPNNTTNPEIAVTHDGTTYSRNYQRNSAARANTYTATLLPPPTYTITIPEKVDFDSPTYQPAGSGQYNDKTFEVIPTTLTNLTDGRGLSVMVKDGGTSPSTGTDYQLTGSDSSDTLNYQVYQGASATGSALDAAGATLVNKWEKAAGGSLPSAQSGTLRLDQTQIKYSVSYTGTLTFTVNVVDSK</sequence>
<dbReference type="Pfam" id="PF18889">
    <property type="entry name" value="Beta_helix_3"/>
    <property type="match status" value="7"/>
</dbReference>
<evidence type="ECO:0000313" key="2">
    <source>
        <dbReference type="EMBL" id="SHL36210.1"/>
    </source>
</evidence>
<keyword evidence="1" id="KW-0732">Signal</keyword>
<protein>
    <submittedName>
        <fullName evidence="2">Uncharacterized protein</fullName>
    </submittedName>
</protein>
<accession>A0AB74EYC4</accession>
<reference evidence="2 3" key="1">
    <citation type="submission" date="2016-11" db="EMBL/GenBank/DDBJ databases">
        <authorList>
            <person name="Varghese N."/>
            <person name="Submissions S."/>
        </authorList>
    </citation>
    <scope>NUCLEOTIDE SEQUENCE [LARGE SCALE GENOMIC DNA]</scope>
    <source>
        <strain evidence="2 3">FD</strain>
    </source>
</reference>
<evidence type="ECO:0000256" key="1">
    <source>
        <dbReference type="SAM" id="SignalP"/>
    </source>
</evidence>
<gene>
    <name evidence="2" type="ORF">SAMN04515649_104211</name>
</gene>
<proteinExistence type="predicted"/>
<dbReference type="AlphaFoldDB" id="A0AB74EYC4"/>
<feature type="chain" id="PRO_5044502892" evidence="1">
    <location>
        <begin position="33"/>
        <end position="1091"/>
    </location>
</feature>
<dbReference type="RefSeq" id="WP_073382619.1">
    <property type="nucleotide sequence ID" value="NZ_CAUWLR010000005.1"/>
</dbReference>
<feature type="signal peptide" evidence="1">
    <location>
        <begin position="1"/>
        <end position="32"/>
    </location>
</feature>
<name>A0AB74EYC4_9FIRM</name>
<evidence type="ECO:0000313" key="3">
    <source>
        <dbReference type="Proteomes" id="UP000184012"/>
    </source>
</evidence>